<evidence type="ECO:0000313" key="9">
    <source>
        <dbReference type="EMBL" id="KAJ8316441.1"/>
    </source>
</evidence>
<comment type="similarity">
    <text evidence="2">Belongs to the IFT46 family.</text>
</comment>
<evidence type="ECO:0000256" key="1">
    <source>
        <dbReference type="ARBA" id="ARBA00004120"/>
    </source>
</evidence>
<dbReference type="EMBL" id="JARBDR010000328">
    <property type="protein sequence ID" value="KAJ8316441.1"/>
    <property type="molecule type" value="Genomic_DNA"/>
</dbReference>
<evidence type="ECO:0000313" key="10">
    <source>
        <dbReference type="Proteomes" id="UP001217089"/>
    </source>
</evidence>
<evidence type="ECO:0000256" key="4">
    <source>
        <dbReference type="ARBA" id="ARBA00022490"/>
    </source>
</evidence>
<feature type="compositionally biased region" description="Acidic residues" evidence="8">
    <location>
        <begin position="36"/>
        <end position="62"/>
    </location>
</feature>
<feature type="compositionally biased region" description="Low complexity" evidence="8">
    <location>
        <begin position="1"/>
        <end position="24"/>
    </location>
</feature>
<keyword evidence="7" id="KW-0966">Cell projection</keyword>
<name>A0ABQ9FIG5_TEGGR</name>
<evidence type="ECO:0000256" key="7">
    <source>
        <dbReference type="ARBA" id="ARBA00023273"/>
    </source>
</evidence>
<gene>
    <name evidence="9" type="ORF">KUTeg_006455</name>
</gene>
<dbReference type="PANTHER" id="PTHR13376">
    <property type="entry name" value="INTRAFLAGELLAR TRANSPORT PROTEIN 46 HOMOLOG"/>
    <property type="match status" value="1"/>
</dbReference>
<evidence type="ECO:0000256" key="5">
    <source>
        <dbReference type="ARBA" id="ARBA00023069"/>
    </source>
</evidence>
<dbReference type="InterPro" id="IPR022088">
    <property type="entry name" value="Intraflagellar_transp_cmplxB"/>
</dbReference>
<accession>A0ABQ9FIG5</accession>
<dbReference type="Pfam" id="PF12317">
    <property type="entry name" value="IFT46_B_C"/>
    <property type="match status" value="1"/>
</dbReference>
<evidence type="ECO:0000256" key="3">
    <source>
        <dbReference type="ARBA" id="ARBA00017206"/>
    </source>
</evidence>
<comment type="caution">
    <text evidence="9">The sequence shown here is derived from an EMBL/GenBank/DDBJ whole genome shotgun (WGS) entry which is preliminary data.</text>
</comment>
<evidence type="ECO:0000256" key="8">
    <source>
        <dbReference type="SAM" id="MobiDB-lite"/>
    </source>
</evidence>
<comment type="subcellular location">
    <subcellularLocation>
        <location evidence="1">Cytoplasm</location>
        <location evidence="1">Cytoskeleton</location>
        <location evidence="1">Cilium basal body</location>
    </subcellularLocation>
</comment>
<evidence type="ECO:0000256" key="6">
    <source>
        <dbReference type="ARBA" id="ARBA00023212"/>
    </source>
</evidence>
<dbReference type="Proteomes" id="UP001217089">
    <property type="component" value="Unassembled WGS sequence"/>
</dbReference>
<organism evidence="9 10">
    <name type="scientific">Tegillarca granosa</name>
    <name type="common">Malaysian cockle</name>
    <name type="synonym">Anadara granosa</name>
    <dbReference type="NCBI Taxonomy" id="220873"/>
    <lineage>
        <taxon>Eukaryota</taxon>
        <taxon>Metazoa</taxon>
        <taxon>Spiralia</taxon>
        <taxon>Lophotrochozoa</taxon>
        <taxon>Mollusca</taxon>
        <taxon>Bivalvia</taxon>
        <taxon>Autobranchia</taxon>
        <taxon>Pteriomorphia</taxon>
        <taxon>Arcoida</taxon>
        <taxon>Arcoidea</taxon>
        <taxon>Arcidae</taxon>
        <taxon>Tegillarca</taxon>
    </lineage>
</organism>
<proteinExistence type="inferred from homology"/>
<protein>
    <recommendedName>
        <fullName evidence="3">Intraflagellar transport protein 46 homolog</fullName>
    </recommendedName>
</protein>
<dbReference type="PANTHER" id="PTHR13376:SF0">
    <property type="entry name" value="INTRAFLAGELLAR TRANSPORT PROTEIN 46 HOMOLOG"/>
    <property type="match status" value="1"/>
</dbReference>
<keyword evidence="4" id="KW-0963">Cytoplasm</keyword>
<feature type="region of interest" description="Disordered" evidence="8">
    <location>
        <begin position="1"/>
        <end position="78"/>
    </location>
</feature>
<keyword evidence="5" id="KW-0969">Cilium</keyword>
<sequence length="125" mass="14251">MMNQQKVQQQQQMGTQPRQPGMPGKDPNQQSQQFNSEDDDESGSETSDEDDDDEDDDDDDDEHPPLEGNMPDIDTLMQEWPAEFEDVLREVGLPTAELDCDLGQYVELVCCKFIFPNFHLNPLST</sequence>
<reference evidence="9 10" key="1">
    <citation type="submission" date="2022-12" db="EMBL/GenBank/DDBJ databases">
        <title>Chromosome-level genome of Tegillarca granosa.</title>
        <authorList>
            <person name="Kim J."/>
        </authorList>
    </citation>
    <scope>NUCLEOTIDE SEQUENCE [LARGE SCALE GENOMIC DNA]</scope>
    <source>
        <strain evidence="9">Teg-2019</strain>
        <tissue evidence="9">Adductor muscle</tissue>
    </source>
</reference>
<keyword evidence="6" id="KW-0206">Cytoskeleton</keyword>
<evidence type="ECO:0000256" key="2">
    <source>
        <dbReference type="ARBA" id="ARBA00007700"/>
    </source>
</evidence>
<keyword evidence="10" id="KW-1185">Reference proteome</keyword>